<organism evidence="1">
    <name type="scientific">bioreactor metagenome</name>
    <dbReference type="NCBI Taxonomy" id="1076179"/>
    <lineage>
        <taxon>unclassified sequences</taxon>
        <taxon>metagenomes</taxon>
        <taxon>ecological metagenomes</taxon>
    </lineage>
</organism>
<dbReference type="AlphaFoldDB" id="A0A645CFM6"/>
<accession>A0A645CFM6</accession>
<reference evidence="1" key="1">
    <citation type="submission" date="2019-08" db="EMBL/GenBank/DDBJ databases">
        <authorList>
            <person name="Kucharzyk K."/>
            <person name="Murdoch R.W."/>
            <person name="Higgins S."/>
            <person name="Loffler F."/>
        </authorList>
    </citation>
    <scope>NUCLEOTIDE SEQUENCE</scope>
</reference>
<sequence>MGLATAPPKIPECKSLFGPVTSTCQYASPRNPVVTEGTSGAIIDVSETKITSACSIFLCFLQKSGKLGDPTSSSPSIRNFTLQFNFPDFTRYSNAFTCINPCPLSSSAPRAQIFPSFTTGSNGSVSHKSTGSTGITSMWAYIITVGALGSIIFSPYVTGFPSVSNTSALSAPAARRISFHFSAALYISGLCSGKDEMDGIRISSKSSSKNRCLWVST</sequence>
<gene>
    <name evidence="1" type="ORF">SDC9_122682</name>
</gene>
<protein>
    <submittedName>
        <fullName evidence="1">Uncharacterized protein</fullName>
    </submittedName>
</protein>
<evidence type="ECO:0000313" key="1">
    <source>
        <dbReference type="EMBL" id="MPM75688.1"/>
    </source>
</evidence>
<comment type="caution">
    <text evidence="1">The sequence shown here is derived from an EMBL/GenBank/DDBJ whole genome shotgun (WGS) entry which is preliminary data.</text>
</comment>
<name>A0A645CFM6_9ZZZZ</name>
<dbReference type="EMBL" id="VSSQ01026794">
    <property type="protein sequence ID" value="MPM75688.1"/>
    <property type="molecule type" value="Genomic_DNA"/>
</dbReference>
<proteinExistence type="predicted"/>